<dbReference type="OrthoDB" id="86940at2"/>
<sequence length="215" mass="24399">MSYVSWSQKSFFEYVPKNWKIVSTAKGDLNKDGIEDLVLIVKDNDASNRIKNESLGPGILDVNSRNLLILFKDKSGNYTLADSNSNGFIPSENLAEDPCLEDPFNGVSIVKNILILDFNYWYSCGSSSSSSITYKFRYQNNNFELIGADYSSYSRFTGDQWNTSINFSIKKKEVTTGLNEFHESNPVTTKSSIEISELFKLKDCYFDTYSEVLSF</sequence>
<dbReference type="EMBL" id="LQNU01000071">
    <property type="protein sequence ID" value="KZE77492.1"/>
    <property type="molecule type" value="Genomic_DNA"/>
</dbReference>
<name>A0A165QZZ0_9FLAO</name>
<accession>A0A165QZZ0</accession>
<evidence type="ECO:0000313" key="2">
    <source>
        <dbReference type="Proteomes" id="UP000076630"/>
    </source>
</evidence>
<comment type="caution">
    <text evidence="1">The sequence shown here is derived from an EMBL/GenBank/DDBJ whole genome shotgun (WGS) entry which is preliminary data.</text>
</comment>
<proteinExistence type="predicted"/>
<dbReference type="AlphaFoldDB" id="A0A165QZZ0"/>
<protein>
    <submittedName>
        <fullName evidence="1">Uncharacterized protein</fullName>
    </submittedName>
</protein>
<gene>
    <name evidence="1" type="ORF">AV926_14545</name>
</gene>
<evidence type="ECO:0000313" key="1">
    <source>
        <dbReference type="EMBL" id="KZE77492.1"/>
    </source>
</evidence>
<keyword evidence="2" id="KW-1185">Reference proteome</keyword>
<reference evidence="1 2" key="1">
    <citation type="submission" date="2016-01" db="EMBL/GenBank/DDBJ databases">
        <title>Whole genome sequencing of Myroides marinus L41.</title>
        <authorList>
            <person name="Hong K.W."/>
        </authorList>
    </citation>
    <scope>NUCLEOTIDE SEQUENCE [LARGE SCALE GENOMIC DNA]</scope>
    <source>
        <strain evidence="1 2">L41</strain>
    </source>
</reference>
<organism evidence="1 2">
    <name type="scientific">Myroides marinus</name>
    <dbReference type="NCBI Taxonomy" id="703342"/>
    <lineage>
        <taxon>Bacteria</taxon>
        <taxon>Pseudomonadati</taxon>
        <taxon>Bacteroidota</taxon>
        <taxon>Flavobacteriia</taxon>
        <taxon>Flavobacteriales</taxon>
        <taxon>Flavobacteriaceae</taxon>
        <taxon>Myroides</taxon>
    </lineage>
</organism>
<dbReference type="Proteomes" id="UP000076630">
    <property type="component" value="Unassembled WGS sequence"/>
</dbReference>